<keyword evidence="1" id="KW-0496">Mitochondrion</keyword>
<evidence type="ECO:0000313" key="1">
    <source>
        <dbReference type="EMBL" id="ABK62850.1"/>
    </source>
</evidence>
<sequence>IGGGLNNRFFFYGKTWNFVFILLLANKKTGFKGYVPPWKKMKFWGA</sequence>
<name>A0T3B3_HUMAN</name>
<feature type="non-terminal residue" evidence="1">
    <location>
        <position position="46"/>
    </location>
</feature>
<reference evidence="1" key="1">
    <citation type="submission" date="2006-10" db="EMBL/GenBank/DDBJ databases">
        <authorList>
            <person name="Paz-y-Mino C."/>
            <person name="Arevalo M."/>
            <person name="Tapia A."/>
            <person name="Sanchez M.E."/>
            <person name="Leone P.E."/>
        </authorList>
    </citation>
    <scope>NUCLEOTIDE SEQUENCE</scope>
    <source>
        <tissue evidence="1">Blood</tissue>
    </source>
</reference>
<organism evidence="1">
    <name type="scientific">Homo sapiens</name>
    <name type="common">Human</name>
    <dbReference type="NCBI Taxonomy" id="9606"/>
    <lineage>
        <taxon>Eukaryota</taxon>
        <taxon>Metazoa</taxon>
        <taxon>Chordata</taxon>
        <taxon>Craniata</taxon>
        <taxon>Vertebrata</taxon>
        <taxon>Euteleostomi</taxon>
        <taxon>Mammalia</taxon>
        <taxon>Eutheria</taxon>
        <taxon>Euarchontoglires</taxon>
        <taxon>Primates</taxon>
        <taxon>Haplorrhini</taxon>
        <taxon>Catarrhini</taxon>
        <taxon>Hominidae</taxon>
        <taxon>Homo</taxon>
    </lineage>
</organism>
<dbReference type="SUPFAM" id="SSF81342">
    <property type="entry name" value="Transmembrane di-heme cytochromes"/>
    <property type="match status" value="1"/>
</dbReference>
<dbReference type="GO" id="GO:0022904">
    <property type="term" value="P:respiratory electron transport chain"/>
    <property type="evidence" value="ECO:0007669"/>
    <property type="project" value="InterPro"/>
</dbReference>
<dbReference type="InterPro" id="IPR016174">
    <property type="entry name" value="Di-haem_cyt_TM"/>
</dbReference>
<feature type="non-terminal residue" evidence="1">
    <location>
        <position position="1"/>
    </location>
</feature>
<proteinExistence type="predicted"/>
<dbReference type="AlphaFoldDB" id="A0T3B3"/>
<geneLocation type="mitochondrion" evidence="1"/>
<accession>A0T3B3</accession>
<dbReference type="EMBL" id="EF090399">
    <property type="protein sequence ID" value="ABK62850.1"/>
    <property type="molecule type" value="Genomic_DNA"/>
</dbReference>
<protein>
    <submittedName>
        <fullName evidence="1">Cytochrome b</fullName>
    </submittedName>
</protein>
<dbReference type="GO" id="GO:0016020">
    <property type="term" value="C:membrane"/>
    <property type="evidence" value="ECO:0007669"/>
    <property type="project" value="InterPro"/>
</dbReference>